<name>A0A0E9SEW3_ANGAN</name>
<reference evidence="1" key="2">
    <citation type="journal article" date="2015" name="Fish Shellfish Immunol.">
        <title>Early steps in the European eel (Anguilla anguilla)-Vibrio vulnificus interaction in the gills: Role of the RtxA13 toxin.</title>
        <authorList>
            <person name="Callol A."/>
            <person name="Pajuelo D."/>
            <person name="Ebbesson L."/>
            <person name="Teles M."/>
            <person name="MacKenzie S."/>
            <person name="Amaro C."/>
        </authorList>
    </citation>
    <scope>NUCLEOTIDE SEQUENCE</scope>
</reference>
<dbReference type="AlphaFoldDB" id="A0A0E9SEW3"/>
<dbReference type="EMBL" id="GBXM01069519">
    <property type="protein sequence ID" value="JAH39058.1"/>
    <property type="molecule type" value="Transcribed_RNA"/>
</dbReference>
<proteinExistence type="predicted"/>
<organism evidence="1">
    <name type="scientific">Anguilla anguilla</name>
    <name type="common">European freshwater eel</name>
    <name type="synonym">Muraena anguilla</name>
    <dbReference type="NCBI Taxonomy" id="7936"/>
    <lineage>
        <taxon>Eukaryota</taxon>
        <taxon>Metazoa</taxon>
        <taxon>Chordata</taxon>
        <taxon>Craniata</taxon>
        <taxon>Vertebrata</taxon>
        <taxon>Euteleostomi</taxon>
        <taxon>Actinopterygii</taxon>
        <taxon>Neopterygii</taxon>
        <taxon>Teleostei</taxon>
        <taxon>Anguilliformes</taxon>
        <taxon>Anguillidae</taxon>
        <taxon>Anguilla</taxon>
    </lineage>
</organism>
<protein>
    <submittedName>
        <fullName evidence="1">Uncharacterized protein</fullName>
    </submittedName>
</protein>
<reference evidence="1" key="1">
    <citation type="submission" date="2014-11" db="EMBL/GenBank/DDBJ databases">
        <authorList>
            <person name="Amaro Gonzalez C."/>
        </authorList>
    </citation>
    <scope>NUCLEOTIDE SEQUENCE</scope>
</reference>
<evidence type="ECO:0000313" key="1">
    <source>
        <dbReference type="EMBL" id="JAH39058.1"/>
    </source>
</evidence>
<sequence>MMKQKPCITVFKRNPIHLVNGPLTITHSLCSTFKSNHNHVHNHVHAYTHYCCQVIRN</sequence>
<accession>A0A0E9SEW3</accession>